<reference evidence="3 4" key="1">
    <citation type="submission" date="2017-06" db="EMBL/GenBank/DDBJ databases">
        <title>A platform for efficient transgenesis in Macrostomum lignano, a flatworm model organism for stem cell research.</title>
        <authorList>
            <person name="Berezikov E."/>
        </authorList>
    </citation>
    <scope>NUCLEOTIDE SEQUENCE [LARGE SCALE GENOMIC DNA]</scope>
    <source>
        <strain evidence="3">DV1</strain>
        <tissue evidence="3">Whole organism</tissue>
    </source>
</reference>
<dbReference type="OrthoDB" id="265044at2759"/>
<evidence type="ECO:0000313" key="4">
    <source>
        <dbReference type="Proteomes" id="UP000215902"/>
    </source>
</evidence>
<sequence>LVARERRNSTPQRSMPLLLRAKTIVLGDAAAGKSALVQTFHSDGQHFPKNYNMTLGVELLVKAVTPPAAAPLSSRVTEQHQLQMQQQQQVQVELHIYDCAGQEVYADAVEGHAEGPDLCVLTYDVTSEASFEKCRHWLGKLQRLVERGRGSRQMKPSKPQQQQQQVLAPIPTALVALKSDLDNRRIVTPSQGQELAQSAGLAYFEASAKDGQGVEQPFLELARRFADLYTERCAQVCELVS</sequence>
<feature type="non-terminal residue" evidence="3">
    <location>
        <position position="1"/>
    </location>
</feature>
<dbReference type="Pfam" id="PF00071">
    <property type="entry name" value="Ras"/>
    <property type="match status" value="1"/>
</dbReference>
<dbReference type="PROSITE" id="PS51419">
    <property type="entry name" value="RAB"/>
    <property type="match status" value="1"/>
</dbReference>
<dbReference type="STRING" id="282301.A0A267E5N6"/>
<protein>
    <submittedName>
        <fullName evidence="3">Uncharacterized protein</fullName>
    </submittedName>
</protein>
<evidence type="ECO:0000256" key="1">
    <source>
        <dbReference type="ARBA" id="ARBA00022741"/>
    </source>
</evidence>
<dbReference type="Gene3D" id="3.40.50.300">
    <property type="entry name" value="P-loop containing nucleotide triphosphate hydrolases"/>
    <property type="match status" value="1"/>
</dbReference>
<dbReference type="SUPFAM" id="SSF52540">
    <property type="entry name" value="P-loop containing nucleoside triphosphate hydrolases"/>
    <property type="match status" value="1"/>
</dbReference>
<dbReference type="PROSITE" id="PS51421">
    <property type="entry name" value="RAS"/>
    <property type="match status" value="1"/>
</dbReference>
<dbReference type="PANTHER" id="PTHR47977">
    <property type="entry name" value="RAS-RELATED PROTEIN RAB"/>
    <property type="match status" value="1"/>
</dbReference>
<organism evidence="3 4">
    <name type="scientific">Macrostomum lignano</name>
    <dbReference type="NCBI Taxonomy" id="282301"/>
    <lineage>
        <taxon>Eukaryota</taxon>
        <taxon>Metazoa</taxon>
        <taxon>Spiralia</taxon>
        <taxon>Lophotrochozoa</taxon>
        <taxon>Platyhelminthes</taxon>
        <taxon>Rhabditophora</taxon>
        <taxon>Macrostomorpha</taxon>
        <taxon>Macrostomida</taxon>
        <taxon>Macrostomidae</taxon>
        <taxon>Macrostomum</taxon>
    </lineage>
</organism>
<keyword evidence="1" id="KW-0547">Nucleotide-binding</keyword>
<dbReference type="PROSITE" id="PS51420">
    <property type="entry name" value="RHO"/>
    <property type="match status" value="1"/>
</dbReference>
<evidence type="ECO:0000256" key="2">
    <source>
        <dbReference type="ARBA" id="ARBA00023134"/>
    </source>
</evidence>
<dbReference type="AlphaFoldDB" id="A0A267E5N6"/>
<proteinExistence type="predicted"/>
<comment type="caution">
    <text evidence="3">The sequence shown here is derived from an EMBL/GenBank/DDBJ whole genome shotgun (WGS) entry which is preliminary data.</text>
</comment>
<dbReference type="Proteomes" id="UP000215902">
    <property type="component" value="Unassembled WGS sequence"/>
</dbReference>
<keyword evidence="2" id="KW-0342">GTP-binding</keyword>
<accession>A0A267E5N6</accession>
<dbReference type="GO" id="GO:0003924">
    <property type="term" value="F:GTPase activity"/>
    <property type="evidence" value="ECO:0007669"/>
    <property type="project" value="InterPro"/>
</dbReference>
<dbReference type="EMBL" id="NIVC01002567">
    <property type="protein sequence ID" value="PAA56838.1"/>
    <property type="molecule type" value="Genomic_DNA"/>
</dbReference>
<keyword evidence="4" id="KW-1185">Reference proteome</keyword>
<dbReference type="GO" id="GO:0005525">
    <property type="term" value="F:GTP binding"/>
    <property type="evidence" value="ECO:0007669"/>
    <property type="project" value="UniProtKB-KW"/>
</dbReference>
<dbReference type="SMART" id="SM00174">
    <property type="entry name" value="RHO"/>
    <property type="match status" value="1"/>
</dbReference>
<dbReference type="SMART" id="SM00173">
    <property type="entry name" value="RAS"/>
    <property type="match status" value="1"/>
</dbReference>
<dbReference type="SMART" id="SM00175">
    <property type="entry name" value="RAB"/>
    <property type="match status" value="1"/>
</dbReference>
<dbReference type="InterPro" id="IPR001806">
    <property type="entry name" value="Small_GTPase"/>
</dbReference>
<dbReference type="PRINTS" id="PR00449">
    <property type="entry name" value="RASTRNSFRMNG"/>
</dbReference>
<evidence type="ECO:0000313" key="3">
    <source>
        <dbReference type="EMBL" id="PAA56838.1"/>
    </source>
</evidence>
<name>A0A267E5N6_9PLAT</name>
<dbReference type="InterPro" id="IPR050227">
    <property type="entry name" value="Rab"/>
</dbReference>
<gene>
    <name evidence="3" type="ORF">BOX15_Mlig020215g1</name>
</gene>
<dbReference type="InterPro" id="IPR027417">
    <property type="entry name" value="P-loop_NTPase"/>
</dbReference>